<evidence type="ECO:0000313" key="1">
    <source>
        <dbReference type="EMBL" id="MBD2871782.1"/>
    </source>
</evidence>
<gene>
    <name evidence="1" type="ORF">IDH41_24700</name>
</gene>
<dbReference type="AlphaFoldDB" id="A0A927CQN0"/>
<keyword evidence="2" id="KW-1185">Reference proteome</keyword>
<name>A0A927CQN0_9BACL</name>
<proteinExistence type="predicted"/>
<dbReference type="EMBL" id="JACXIY010000036">
    <property type="protein sequence ID" value="MBD2871782.1"/>
    <property type="molecule type" value="Genomic_DNA"/>
</dbReference>
<reference evidence="1" key="1">
    <citation type="submission" date="2020-09" db="EMBL/GenBank/DDBJ databases">
        <title>A novel bacterium of genus Paenibacillus, isolated from South China Sea.</title>
        <authorList>
            <person name="Huang H."/>
            <person name="Mo K."/>
            <person name="Hu Y."/>
        </authorList>
    </citation>
    <scope>NUCLEOTIDE SEQUENCE</scope>
    <source>
        <strain evidence="1">IB182493</strain>
    </source>
</reference>
<dbReference type="RefSeq" id="WP_190865895.1">
    <property type="nucleotide sequence ID" value="NZ_JACXIY010000036.1"/>
</dbReference>
<sequence length="77" mass="8396">MPVKKIVVCAALFVLLVLAGGVLNNRLSAKQSAARNQSHDAPSVTIYSSFPSTGPVDRQSPFAPREYIRIIRRNTAE</sequence>
<accession>A0A927CQN0</accession>
<protein>
    <submittedName>
        <fullName evidence="1">Uncharacterized protein</fullName>
    </submittedName>
</protein>
<comment type="caution">
    <text evidence="1">The sequence shown here is derived from an EMBL/GenBank/DDBJ whole genome shotgun (WGS) entry which is preliminary data.</text>
</comment>
<dbReference type="Proteomes" id="UP000632125">
    <property type="component" value="Unassembled WGS sequence"/>
</dbReference>
<organism evidence="1 2">
    <name type="scientific">Paenibacillus arenilitoris</name>
    <dbReference type="NCBI Taxonomy" id="2772299"/>
    <lineage>
        <taxon>Bacteria</taxon>
        <taxon>Bacillati</taxon>
        <taxon>Bacillota</taxon>
        <taxon>Bacilli</taxon>
        <taxon>Bacillales</taxon>
        <taxon>Paenibacillaceae</taxon>
        <taxon>Paenibacillus</taxon>
    </lineage>
</organism>
<evidence type="ECO:0000313" key="2">
    <source>
        <dbReference type="Proteomes" id="UP000632125"/>
    </source>
</evidence>